<name>A0A317E767_9PROT</name>
<dbReference type="Pfam" id="PF01699">
    <property type="entry name" value="Na_Ca_ex"/>
    <property type="match status" value="2"/>
</dbReference>
<comment type="caution">
    <text evidence="7">The sequence shown here is derived from an EMBL/GenBank/DDBJ whole genome shotgun (WGS) entry which is preliminary data.</text>
</comment>
<gene>
    <name evidence="7" type="ORF">DKG75_13120</name>
</gene>
<feature type="transmembrane region" description="Helical" evidence="5">
    <location>
        <begin position="129"/>
        <end position="147"/>
    </location>
</feature>
<dbReference type="RefSeq" id="WP_109921569.1">
    <property type="nucleotide sequence ID" value="NZ_QGLF01000003.1"/>
</dbReference>
<feature type="transmembrane region" description="Helical" evidence="5">
    <location>
        <begin position="103"/>
        <end position="122"/>
    </location>
</feature>
<organism evidence="7 8">
    <name type="scientific">Zavarzinia compransoris</name>
    <dbReference type="NCBI Taxonomy" id="1264899"/>
    <lineage>
        <taxon>Bacteria</taxon>
        <taxon>Pseudomonadati</taxon>
        <taxon>Pseudomonadota</taxon>
        <taxon>Alphaproteobacteria</taxon>
        <taxon>Rhodospirillales</taxon>
        <taxon>Zavarziniaceae</taxon>
        <taxon>Zavarzinia</taxon>
    </lineage>
</organism>
<dbReference type="InterPro" id="IPR004837">
    <property type="entry name" value="NaCa_Exmemb"/>
</dbReference>
<keyword evidence="3 5" id="KW-1133">Transmembrane helix</keyword>
<protein>
    <submittedName>
        <fullName evidence="7">Sodium:calcium antiporter</fullName>
    </submittedName>
</protein>
<evidence type="ECO:0000313" key="8">
    <source>
        <dbReference type="Proteomes" id="UP000246077"/>
    </source>
</evidence>
<keyword evidence="8" id="KW-1185">Reference proteome</keyword>
<evidence type="ECO:0000313" key="7">
    <source>
        <dbReference type="EMBL" id="PWR20925.1"/>
    </source>
</evidence>
<dbReference type="AlphaFoldDB" id="A0A317E767"/>
<feature type="transmembrane region" description="Helical" evidence="5">
    <location>
        <begin position="34"/>
        <end position="56"/>
    </location>
</feature>
<evidence type="ECO:0000256" key="2">
    <source>
        <dbReference type="ARBA" id="ARBA00022692"/>
    </source>
</evidence>
<evidence type="ECO:0000256" key="1">
    <source>
        <dbReference type="ARBA" id="ARBA00004141"/>
    </source>
</evidence>
<feature type="transmembrane region" description="Helical" evidence="5">
    <location>
        <begin position="179"/>
        <end position="201"/>
    </location>
</feature>
<dbReference type="GO" id="GO:0008273">
    <property type="term" value="F:calcium, potassium:sodium antiporter activity"/>
    <property type="evidence" value="ECO:0007669"/>
    <property type="project" value="TreeGrafter"/>
</dbReference>
<feature type="domain" description="Sodium/calcium exchanger membrane region" evidence="6">
    <location>
        <begin position="180"/>
        <end position="321"/>
    </location>
</feature>
<dbReference type="OrthoDB" id="9794225at2"/>
<evidence type="ECO:0000256" key="5">
    <source>
        <dbReference type="SAM" id="Phobius"/>
    </source>
</evidence>
<dbReference type="NCBIfam" id="TIGR00367">
    <property type="entry name" value="calcium/sodium antiporter"/>
    <property type="match status" value="1"/>
</dbReference>
<keyword evidence="2 5" id="KW-0812">Transmembrane</keyword>
<feature type="transmembrane region" description="Helical" evidence="5">
    <location>
        <begin position="213"/>
        <end position="236"/>
    </location>
</feature>
<dbReference type="InterPro" id="IPR044880">
    <property type="entry name" value="NCX_ion-bd_dom_sf"/>
</dbReference>
<evidence type="ECO:0000256" key="4">
    <source>
        <dbReference type="ARBA" id="ARBA00023136"/>
    </source>
</evidence>
<evidence type="ECO:0000256" key="3">
    <source>
        <dbReference type="ARBA" id="ARBA00022989"/>
    </source>
</evidence>
<accession>A0A317E767</accession>
<comment type="subcellular location">
    <subcellularLocation>
        <location evidence="1">Membrane</location>
        <topology evidence="1">Multi-pass membrane protein</topology>
    </subcellularLocation>
</comment>
<feature type="transmembrane region" description="Helical" evidence="5">
    <location>
        <begin position="68"/>
        <end position="91"/>
    </location>
</feature>
<feature type="transmembrane region" description="Helical" evidence="5">
    <location>
        <begin position="277"/>
        <end position="295"/>
    </location>
</feature>
<dbReference type="Proteomes" id="UP000246077">
    <property type="component" value="Unassembled WGS sequence"/>
</dbReference>
<evidence type="ECO:0000259" key="6">
    <source>
        <dbReference type="Pfam" id="PF01699"/>
    </source>
</evidence>
<dbReference type="GO" id="GO:0006874">
    <property type="term" value="P:intracellular calcium ion homeostasis"/>
    <property type="evidence" value="ECO:0007669"/>
    <property type="project" value="TreeGrafter"/>
</dbReference>
<dbReference type="GO" id="GO:0005262">
    <property type="term" value="F:calcium channel activity"/>
    <property type="evidence" value="ECO:0007669"/>
    <property type="project" value="TreeGrafter"/>
</dbReference>
<dbReference type="PANTHER" id="PTHR10846">
    <property type="entry name" value="SODIUM/POTASSIUM/CALCIUM EXCHANGER"/>
    <property type="match status" value="1"/>
</dbReference>
<keyword evidence="4 5" id="KW-0472">Membrane</keyword>
<dbReference type="GO" id="GO:0005886">
    <property type="term" value="C:plasma membrane"/>
    <property type="evidence" value="ECO:0007669"/>
    <property type="project" value="TreeGrafter"/>
</dbReference>
<dbReference type="EMBL" id="QGLF01000003">
    <property type="protein sequence ID" value="PWR20925.1"/>
    <property type="molecule type" value="Genomic_DNA"/>
</dbReference>
<feature type="transmembrane region" description="Helical" evidence="5">
    <location>
        <begin position="307"/>
        <end position="323"/>
    </location>
</feature>
<feature type="domain" description="Sodium/calcium exchanger membrane region" evidence="6">
    <location>
        <begin position="4"/>
        <end position="144"/>
    </location>
</feature>
<sequence length="325" mass="33361">MLIALLWCLAGLAALVGGAELIVRGGGRLAGRLGISPLIIGLTVVALGTSAPELAVGIEAAVQGNGSLAVGNIAGTNIVNILLILGLSAMIEPLALRLQTLRFDLPMMVAAAFALMIMAWDGTLSRGEGAVLTAAAVVYTLVVIHYTRRESRMVRVEFKQEFGAPAAGGAPLRETAGDVGALALGIAIVVVGADWLVDAAVALARLAQVSDAFIGLTIVAVGTSAPELVTTIVSTVRRERDIAIGNLVGSSIYNIFAILGITCLVPADGVEVGEHLRLVDIPVMAAVALVCVPVFSSGQAISRREGTLFVAAYAGYLAYLVLART</sequence>
<dbReference type="Gene3D" id="1.20.1420.30">
    <property type="entry name" value="NCX, central ion-binding region"/>
    <property type="match status" value="1"/>
</dbReference>
<dbReference type="PANTHER" id="PTHR10846:SF8">
    <property type="entry name" value="INNER MEMBRANE PROTEIN YRBG"/>
    <property type="match status" value="1"/>
</dbReference>
<dbReference type="InterPro" id="IPR004481">
    <property type="entry name" value="K/Na/Ca-exchanger"/>
</dbReference>
<reference evidence="8" key="1">
    <citation type="submission" date="2018-05" db="EMBL/GenBank/DDBJ databases">
        <title>Zavarzinia sp. HR-AS.</title>
        <authorList>
            <person name="Lee Y."/>
            <person name="Jeon C.O."/>
        </authorList>
    </citation>
    <scope>NUCLEOTIDE SEQUENCE [LARGE SCALE GENOMIC DNA]</scope>
    <source>
        <strain evidence="8">DSM 1231</strain>
    </source>
</reference>
<feature type="transmembrane region" description="Helical" evidence="5">
    <location>
        <begin position="242"/>
        <end position="265"/>
    </location>
</feature>
<proteinExistence type="predicted"/>